<evidence type="ECO:0000313" key="1">
    <source>
        <dbReference type="EMBL" id="BCE59559.1"/>
    </source>
</evidence>
<dbReference type="RefSeq" id="WP_182869440.1">
    <property type="nucleotide sequence ID" value="NZ_AP022638.1"/>
</dbReference>
<accession>A0A810AWK2</accession>
<reference evidence="2" key="2">
    <citation type="submission" date="2020-05" db="EMBL/GenBank/DDBJ databases">
        <title>Complete genome sequence of Bradyrhizobium diazoefficiens XF6 isolated from soybean nodule.</title>
        <authorList>
            <person name="Noda R."/>
            <person name="Kakizaki K."/>
            <person name="Minamisawa K."/>
        </authorList>
    </citation>
    <scope>NUCLEOTIDE SEQUENCE</scope>
    <source>
        <strain evidence="2">XF6</strain>
    </source>
</reference>
<sequence length="132" mass="14937">MYDDDTRADADAQVDTDDPFLAFAIELGFNPRNSLAEGERHIAAGVRVLAQLRADRKKLINGPNGAWLFGDGGWRRLDKNWLAMQIEPACVTLGFNSNNKLITETRCWLLRQPELWRERAPQNCGMPAEVRP</sequence>
<dbReference type="EMBL" id="AP023095">
    <property type="protein sequence ID" value="BCE59559.1"/>
    <property type="molecule type" value="Genomic_DNA"/>
</dbReference>
<organism evidence="2">
    <name type="scientific">Bradyrhizobium diazoefficiens</name>
    <dbReference type="NCBI Taxonomy" id="1355477"/>
    <lineage>
        <taxon>Bacteria</taxon>
        <taxon>Pseudomonadati</taxon>
        <taxon>Pseudomonadota</taxon>
        <taxon>Alphaproteobacteria</taxon>
        <taxon>Hyphomicrobiales</taxon>
        <taxon>Nitrobacteraceae</taxon>
        <taxon>Bradyrhizobium</taxon>
    </lineage>
</organism>
<dbReference type="AlphaFoldDB" id="A0A810AWK2"/>
<evidence type="ECO:0000313" key="2">
    <source>
        <dbReference type="EMBL" id="BCE68242.1"/>
    </source>
</evidence>
<reference evidence="1" key="1">
    <citation type="submission" date="2020-05" db="EMBL/GenBank/DDBJ databases">
        <title>Complete genome sequence of Bradyrhizobium diazoefficiens XF5 isolated from soybean nodule.</title>
        <authorList>
            <person name="Noda R."/>
            <person name="Kakizaki K."/>
            <person name="Minamisawa K."/>
        </authorList>
    </citation>
    <scope>NUCLEOTIDE SEQUENCE</scope>
    <source>
        <strain evidence="1">XF5</strain>
    </source>
</reference>
<proteinExistence type="predicted"/>
<protein>
    <submittedName>
        <fullName evidence="2">Uncharacterized protein</fullName>
    </submittedName>
</protein>
<gene>
    <name evidence="1" type="ORF">XF5B_70710</name>
    <name evidence="2" type="ORF">XF6B_70410</name>
</gene>
<name>A0A810AWK2_9BRAD</name>
<dbReference type="EMBL" id="AP023096">
    <property type="protein sequence ID" value="BCE68242.1"/>
    <property type="molecule type" value="Genomic_DNA"/>
</dbReference>